<keyword evidence="3" id="KW-1185">Reference proteome</keyword>
<dbReference type="Proteomes" id="UP000530060">
    <property type="component" value="Unassembled WGS sequence"/>
</dbReference>
<accession>A0A6V6YV12</accession>
<evidence type="ECO:0008006" key="4">
    <source>
        <dbReference type="Google" id="ProtNLM"/>
    </source>
</evidence>
<dbReference type="EMBL" id="CAIJDP010000062">
    <property type="protein sequence ID" value="CAD0003330.1"/>
    <property type="molecule type" value="Genomic_DNA"/>
</dbReference>
<dbReference type="AlphaFoldDB" id="A0A6V6YV12"/>
<keyword evidence="1" id="KW-1133">Transmembrane helix</keyword>
<sequence>MIKRLVTIFFITTVLLVLLHGFFRIYEVFYPSYFNQTEYTQTVFIGNGKIPEKYELLFYGFISFKVLTVSIILSVIICIFKLIKR</sequence>
<evidence type="ECO:0000256" key="1">
    <source>
        <dbReference type="SAM" id="Phobius"/>
    </source>
</evidence>
<gene>
    <name evidence="2" type="ORF">FLAT13_01618</name>
</gene>
<protein>
    <recommendedName>
        <fullName evidence="4">DUF4306 domain-containing protein</fullName>
    </recommendedName>
</protein>
<reference evidence="2 3" key="1">
    <citation type="submission" date="2020-06" db="EMBL/GenBank/DDBJ databases">
        <authorList>
            <person name="Criscuolo A."/>
        </authorList>
    </citation>
    <scope>NUCLEOTIDE SEQUENCE [LARGE SCALE GENOMIC DNA]</scope>
    <source>
        <strain evidence="3">CIP 111411</strain>
    </source>
</reference>
<organism evidence="2 3">
    <name type="scientific">Flavobacterium salmonis</name>
    <dbReference type="NCBI Taxonomy" id="2654844"/>
    <lineage>
        <taxon>Bacteria</taxon>
        <taxon>Pseudomonadati</taxon>
        <taxon>Bacteroidota</taxon>
        <taxon>Flavobacteriia</taxon>
        <taxon>Flavobacteriales</taxon>
        <taxon>Flavobacteriaceae</taxon>
        <taxon>Flavobacterium</taxon>
    </lineage>
</organism>
<name>A0A6V6YV12_9FLAO</name>
<feature type="transmembrane region" description="Helical" evidence="1">
    <location>
        <begin position="56"/>
        <end position="83"/>
    </location>
</feature>
<evidence type="ECO:0000313" key="2">
    <source>
        <dbReference type="EMBL" id="CAD0003330.1"/>
    </source>
</evidence>
<keyword evidence="1" id="KW-0472">Membrane</keyword>
<evidence type="ECO:0000313" key="3">
    <source>
        <dbReference type="Proteomes" id="UP000530060"/>
    </source>
</evidence>
<keyword evidence="1" id="KW-0812">Transmembrane</keyword>
<comment type="caution">
    <text evidence="2">The sequence shown here is derived from an EMBL/GenBank/DDBJ whole genome shotgun (WGS) entry which is preliminary data.</text>
</comment>
<proteinExistence type="predicted"/>